<evidence type="ECO:0008006" key="4">
    <source>
        <dbReference type="Google" id="ProtNLM"/>
    </source>
</evidence>
<evidence type="ECO:0000256" key="1">
    <source>
        <dbReference type="SAM" id="MobiDB-lite"/>
    </source>
</evidence>
<feature type="compositionally biased region" description="Basic and acidic residues" evidence="1">
    <location>
        <begin position="413"/>
        <end position="438"/>
    </location>
</feature>
<evidence type="ECO:0000313" key="3">
    <source>
        <dbReference type="Proteomes" id="UP000606974"/>
    </source>
</evidence>
<accession>A0A8H7AA23</accession>
<dbReference type="GO" id="GO:0042175">
    <property type="term" value="C:nuclear outer membrane-endoplasmic reticulum membrane network"/>
    <property type="evidence" value="ECO:0007669"/>
    <property type="project" value="TreeGrafter"/>
</dbReference>
<dbReference type="PANTHER" id="PTHR31027:SF2">
    <property type="entry name" value="LEBERCILIN DOMAIN-CONTAINING PROTEIN"/>
    <property type="match status" value="1"/>
</dbReference>
<keyword evidence="3" id="KW-1185">Reference proteome</keyword>
<dbReference type="EMBL" id="JAACFV010000146">
    <property type="protein sequence ID" value="KAF7504194.1"/>
    <property type="molecule type" value="Genomic_DNA"/>
</dbReference>
<dbReference type="OrthoDB" id="2195113at2759"/>
<reference evidence="2" key="1">
    <citation type="submission" date="2020-02" db="EMBL/GenBank/DDBJ databases">
        <authorList>
            <person name="Palmer J.M."/>
        </authorList>
    </citation>
    <scope>NUCLEOTIDE SEQUENCE</scope>
    <source>
        <strain evidence="2">EPUS1.4</strain>
        <tissue evidence="2">Thallus</tissue>
    </source>
</reference>
<organism evidence="2 3">
    <name type="scientific">Endocarpon pusillum</name>
    <dbReference type="NCBI Taxonomy" id="364733"/>
    <lineage>
        <taxon>Eukaryota</taxon>
        <taxon>Fungi</taxon>
        <taxon>Dikarya</taxon>
        <taxon>Ascomycota</taxon>
        <taxon>Pezizomycotina</taxon>
        <taxon>Eurotiomycetes</taxon>
        <taxon>Chaetothyriomycetidae</taxon>
        <taxon>Verrucariales</taxon>
        <taxon>Verrucariaceae</taxon>
        <taxon>Endocarpon</taxon>
    </lineage>
</organism>
<dbReference type="InterPro" id="IPR039604">
    <property type="entry name" value="Bfr1"/>
</dbReference>
<dbReference type="Proteomes" id="UP000606974">
    <property type="component" value="Unassembled WGS sequence"/>
</dbReference>
<gene>
    <name evidence="2" type="ORF">GJ744_002613</name>
</gene>
<comment type="caution">
    <text evidence="2">The sequence shown here is derived from an EMBL/GenBank/DDBJ whole genome shotgun (WGS) entry which is preliminary data.</text>
</comment>
<name>A0A8H7AA23_9EURO</name>
<protein>
    <recommendedName>
        <fullName evidence="4">Nuclear segregation protein</fullName>
    </recommendedName>
</protein>
<proteinExistence type="predicted"/>
<feature type="region of interest" description="Disordered" evidence="1">
    <location>
        <begin position="315"/>
        <end position="335"/>
    </location>
</feature>
<dbReference type="AlphaFoldDB" id="A0A8H7AA23"/>
<feature type="compositionally biased region" description="Basic and acidic residues" evidence="1">
    <location>
        <begin position="74"/>
        <end position="97"/>
    </location>
</feature>
<feature type="region of interest" description="Disordered" evidence="1">
    <location>
        <begin position="413"/>
        <end position="513"/>
    </location>
</feature>
<dbReference type="GO" id="GO:0003729">
    <property type="term" value="F:mRNA binding"/>
    <property type="evidence" value="ECO:0007669"/>
    <property type="project" value="TreeGrafter"/>
</dbReference>
<feature type="region of interest" description="Disordered" evidence="1">
    <location>
        <begin position="260"/>
        <end position="292"/>
    </location>
</feature>
<dbReference type="PANTHER" id="PTHR31027">
    <property type="entry name" value="NUCLEAR SEGREGATION PROTEIN BFR1"/>
    <property type="match status" value="1"/>
</dbReference>
<sequence length="513" mass="57183">MGDSAKASLAGNGTAQRTRPEKPDQARYEADLAAAQKEHNANMEKFNAARSRFDGAKAGKGSPANDKWNALVAEQKKISEQQRESKKSRSAQRDKYNAAEAQLKSMIADQKDAKGRMGFKSVGEIDAKISDLTKQVDSGTMRLVDEKKALNEISSLTRQRKGFSGIEEADKKIAAKKAENAELKKAFDDPEARALDDRYDAIRKELDQINAARDDDRKNFTSLKEERDRLHQEQQMSYQKIKDIKDAYFQGRKAHKAYEDELYQQRRERQKAERDAYEKERRKKVAEEKLEQASQPAYLDEIITTEGLIRYFDPSSTVSDSKKGPSKFAASAQRSVDDSAMKGMKVVKKDEEDFFVGGGGKKKGKGKKAAPEATKFNMSIGIIEELGKVGVEPPSNQSDVPAVVEKLKEKLESWKKDQETQTKQNIEKAQKEIDRLEKEADEAAASTSSEPKAGGRRRDASKKVSAANQVVDGEVSAEAELDQEKDAAADVTREMQKAEIEDQKNDAAVEAQS</sequence>
<dbReference type="GO" id="GO:1990904">
    <property type="term" value="C:ribonucleoprotein complex"/>
    <property type="evidence" value="ECO:0007669"/>
    <property type="project" value="TreeGrafter"/>
</dbReference>
<feature type="region of interest" description="Disordered" evidence="1">
    <location>
        <begin position="1"/>
        <end position="98"/>
    </location>
</feature>
<feature type="compositionally biased region" description="Basic and acidic residues" evidence="1">
    <location>
        <begin position="18"/>
        <end position="42"/>
    </location>
</feature>
<dbReference type="GO" id="GO:0005783">
    <property type="term" value="C:endoplasmic reticulum"/>
    <property type="evidence" value="ECO:0007669"/>
    <property type="project" value="TreeGrafter"/>
</dbReference>
<feature type="compositionally biased region" description="Basic and acidic residues" evidence="1">
    <location>
        <begin position="260"/>
        <end position="291"/>
    </location>
</feature>
<dbReference type="GO" id="GO:0008298">
    <property type="term" value="P:intracellular mRNA localization"/>
    <property type="evidence" value="ECO:0007669"/>
    <property type="project" value="TreeGrafter"/>
</dbReference>
<feature type="compositionally biased region" description="Basic and acidic residues" evidence="1">
    <location>
        <begin position="482"/>
        <end position="507"/>
    </location>
</feature>
<evidence type="ECO:0000313" key="2">
    <source>
        <dbReference type="EMBL" id="KAF7504194.1"/>
    </source>
</evidence>